<evidence type="ECO:0000313" key="6">
    <source>
        <dbReference type="Proteomes" id="UP000316727"/>
    </source>
</evidence>
<dbReference type="InterPro" id="IPR002509">
    <property type="entry name" value="NODB_dom"/>
</dbReference>
<dbReference type="Pfam" id="PF01522">
    <property type="entry name" value="Polysacc_deac_1"/>
    <property type="match status" value="1"/>
</dbReference>
<dbReference type="InterPro" id="IPR011330">
    <property type="entry name" value="Glyco_hydro/deAcase_b/a-brl"/>
</dbReference>
<dbReference type="CDD" id="cd10918">
    <property type="entry name" value="CE4_NodB_like_5s_6s"/>
    <property type="match status" value="1"/>
</dbReference>
<gene>
    <name evidence="5" type="ORF">FJM65_18060</name>
</gene>
<dbReference type="PROSITE" id="PS51677">
    <property type="entry name" value="NODB"/>
    <property type="match status" value="1"/>
</dbReference>
<comment type="subcellular location">
    <subcellularLocation>
        <location evidence="1">Secreted</location>
    </subcellularLocation>
</comment>
<sequence length="330" mass="37603">MDWNVRNLLTCAFAYILILLGFVKRAKKKALSGDRMIVLYFHNPTRNEFKSCVKWLKKNGFVFLSMADLDEIRLQDLPLPKGGVLLTLDDGWQTNEANVIELAEEYQVPITIFVSSEPVEQGVYWWSYLDRAEELNLKLPLKASLKKVANAERMEMLKSIREQVPLPREAMTIQQVSKVANSKYVTIGGHTHTHPILVNCTTSELFSELKTSKEKLETWTGKRVKYFAYPNGDYGKREIGVLSDLRYKMAFTCEPRFLTKECLANNYALPRFGLVEGASMAENICRMVGLWKPLMLSLKRPSRRKPARKSAASPDGYSIDKPEPEAVATI</sequence>
<protein>
    <submittedName>
        <fullName evidence="5">Polysaccharide deacetylase family protein</fullName>
    </submittedName>
</protein>
<dbReference type="RefSeq" id="WP_140623301.1">
    <property type="nucleotide sequence ID" value="NZ_VFRQ01000012.1"/>
</dbReference>
<evidence type="ECO:0000256" key="3">
    <source>
        <dbReference type="SAM" id="MobiDB-lite"/>
    </source>
</evidence>
<dbReference type="SUPFAM" id="SSF88713">
    <property type="entry name" value="Glycoside hydrolase/deacetylase"/>
    <property type="match status" value="1"/>
</dbReference>
<evidence type="ECO:0000259" key="4">
    <source>
        <dbReference type="PROSITE" id="PS51677"/>
    </source>
</evidence>
<dbReference type="InterPro" id="IPR051398">
    <property type="entry name" value="Polysacch_Deacetylase"/>
</dbReference>
<evidence type="ECO:0000256" key="2">
    <source>
        <dbReference type="ARBA" id="ARBA00022729"/>
    </source>
</evidence>
<dbReference type="OrthoDB" id="9778320at2"/>
<comment type="caution">
    <text evidence="5">The sequence shown here is derived from an EMBL/GenBank/DDBJ whole genome shotgun (WGS) entry which is preliminary data.</text>
</comment>
<dbReference type="GO" id="GO:0016810">
    <property type="term" value="F:hydrolase activity, acting on carbon-nitrogen (but not peptide) bonds"/>
    <property type="evidence" value="ECO:0007669"/>
    <property type="project" value="InterPro"/>
</dbReference>
<dbReference type="PANTHER" id="PTHR34216">
    <property type="match status" value="1"/>
</dbReference>
<accession>A0A501WA98</accession>
<dbReference type="Proteomes" id="UP000316727">
    <property type="component" value="Unassembled WGS sequence"/>
</dbReference>
<reference evidence="5 6" key="1">
    <citation type="submission" date="2019-06" db="EMBL/GenBank/DDBJ databases">
        <title>A novel bacterium of genus Pontibacter, isolated from marine sediment.</title>
        <authorList>
            <person name="Huang H."/>
            <person name="Mo K."/>
            <person name="Hu Y."/>
        </authorList>
    </citation>
    <scope>NUCLEOTIDE SEQUENCE [LARGE SCALE GENOMIC DNA]</scope>
    <source>
        <strain evidence="5 6">HB172049</strain>
    </source>
</reference>
<keyword evidence="2" id="KW-0732">Signal</keyword>
<dbReference type="Gene3D" id="3.20.20.370">
    <property type="entry name" value="Glycoside hydrolase/deacetylase"/>
    <property type="match status" value="1"/>
</dbReference>
<name>A0A501WA98_9BACT</name>
<evidence type="ECO:0000313" key="5">
    <source>
        <dbReference type="EMBL" id="TPE42506.1"/>
    </source>
</evidence>
<organism evidence="5 6">
    <name type="scientific">Pontibacter mangrovi</name>
    <dbReference type="NCBI Taxonomy" id="2589816"/>
    <lineage>
        <taxon>Bacteria</taxon>
        <taxon>Pseudomonadati</taxon>
        <taxon>Bacteroidota</taxon>
        <taxon>Cytophagia</taxon>
        <taxon>Cytophagales</taxon>
        <taxon>Hymenobacteraceae</taxon>
        <taxon>Pontibacter</taxon>
    </lineage>
</organism>
<feature type="domain" description="NodB homology" evidence="4">
    <location>
        <begin position="82"/>
        <end position="330"/>
    </location>
</feature>
<dbReference type="GO" id="GO:0005975">
    <property type="term" value="P:carbohydrate metabolic process"/>
    <property type="evidence" value="ECO:0007669"/>
    <property type="project" value="InterPro"/>
</dbReference>
<dbReference type="PANTHER" id="PTHR34216:SF3">
    <property type="entry name" value="POLY-BETA-1,6-N-ACETYL-D-GLUCOSAMINE N-DEACETYLASE"/>
    <property type="match status" value="1"/>
</dbReference>
<keyword evidence="6" id="KW-1185">Reference proteome</keyword>
<feature type="region of interest" description="Disordered" evidence="3">
    <location>
        <begin position="302"/>
        <end position="330"/>
    </location>
</feature>
<dbReference type="AlphaFoldDB" id="A0A501WA98"/>
<proteinExistence type="predicted"/>
<dbReference type="GO" id="GO:0005576">
    <property type="term" value="C:extracellular region"/>
    <property type="evidence" value="ECO:0007669"/>
    <property type="project" value="UniProtKB-SubCell"/>
</dbReference>
<evidence type="ECO:0000256" key="1">
    <source>
        <dbReference type="ARBA" id="ARBA00004613"/>
    </source>
</evidence>
<dbReference type="EMBL" id="VFRQ01000012">
    <property type="protein sequence ID" value="TPE42506.1"/>
    <property type="molecule type" value="Genomic_DNA"/>
</dbReference>